<evidence type="ECO:0000313" key="1">
    <source>
        <dbReference type="EMBL" id="CEG43069.1"/>
    </source>
</evidence>
<accession>A0A0P1APE8</accession>
<name>A0A0P1APE8_PLAHL</name>
<dbReference type="EMBL" id="CCYD01000653">
    <property type="protein sequence ID" value="CEG43069.1"/>
    <property type="molecule type" value="Genomic_DNA"/>
</dbReference>
<dbReference type="RefSeq" id="XP_024579438.1">
    <property type="nucleotide sequence ID" value="XM_024729019.2"/>
</dbReference>
<sequence length="60" mass="6967">MWPGLQKYARMVMLKFINKRCCGVYVEATSYQQMCGSLFAFVNLSARRYHQHDNACQNTG</sequence>
<organism evidence="1 2">
    <name type="scientific">Plasmopara halstedii</name>
    <name type="common">Downy mildew of sunflower</name>
    <dbReference type="NCBI Taxonomy" id="4781"/>
    <lineage>
        <taxon>Eukaryota</taxon>
        <taxon>Sar</taxon>
        <taxon>Stramenopiles</taxon>
        <taxon>Oomycota</taxon>
        <taxon>Peronosporomycetes</taxon>
        <taxon>Peronosporales</taxon>
        <taxon>Peronosporaceae</taxon>
        <taxon>Plasmopara</taxon>
    </lineage>
</organism>
<protein>
    <submittedName>
        <fullName evidence="1">Uncharacterized protein</fullName>
    </submittedName>
</protein>
<keyword evidence="2" id="KW-1185">Reference proteome</keyword>
<evidence type="ECO:0000313" key="2">
    <source>
        <dbReference type="Proteomes" id="UP000054928"/>
    </source>
</evidence>
<dbReference type="Proteomes" id="UP000054928">
    <property type="component" value="Unassembled WGS sequence"/>
</dbReference>
<dbReference type="AlphaFoldDB" id="A0A0P1APE8"/>
<reference evidence="2" key="1">
    <citation type="submission" date="2014-09" db="EMBL/GenBank/DDBJ databases">
        <authorList>
            <person name="Sharma Rahul"/>
            <person name="Thines Marco"/>
        </authorList>
    </citation>
    <scope>NUCLEOTIDE SEQUENCE [LARGE SCALE GENOMIC DNA]</scope>
</reference>
<proteinExistence type="predicted"/>
<dbReference type="GeneID" id="36409733"/>